<dbReference type="PANTHER" id="PTHR21310:SF58">
    <property type="entry name" value="AMINOGLYCOSIDE PHOSPHOTRANSFERASE DOMAIN-CONTAINING PROTEIN"/>
    <property type="match status" value="1"/>
</dbReference>
<keyword evidence="3" id="KW-1185">Reference proteome</keyword>
<dbReference type="PANTHER" id="PTHR21310">
    <property type="entry name" value="AMINOGLYCOSIDE PHOSPHOTRANSFERASE-RELATED-RELATED"/>
    <property type="match status" value="1"/>
</dbReference>
<organism evidence="2 3">
    <name type="scientific">Heterobasidion irregulare (strain TC 32-1)</name>
    <dbReference type="NCBI Taxonomy" id="747525"/>
    <lineage>
        <taxon>Eukaryota</taxon>
        <taxon>Fungi</taxon>
        <taxon>Dikarya</taxon>
        <taxon>Basidiomycota</taxon>
        <taxon>Agaricomycotina</taxon>
        <taxon>Agaricomycetes</taxon>
        <taxon>Russulales</taxon>
        <taxon>Bondarzewiaceae</taxon>
        <taxon>Heterobasidion</taxon>
        <taxon>Heterobasidion annosum species complex</taxon>
    </lineage>
</organism>
<dbReference type="GeneID" id="20671038"/>
<dbReference type="eggNOG" id="ENOG502SRD0">
    <property type="taxonomic scope" value="Eukaryota"/>
</dbReference>
<dbReference type="RefSeq" id="XP_009548853.1">
    <property type="nucleotide sequence ID" value="XM_009550558.1"/>
</dbReference>
<evidence type="ECO:0000313" key="3">
    <source>
        <dbReference type="Proteomes" id="UP000030671"/>
    </source>
</evidence>
<sequence>MSDLWLPKSFEDLEALPASDVISRQTIGLRAVVKTGPGVLIKYARDLAEEAICAQFALDEAALPVPRILYYPSDPHYVVTVQDLIAEQPLVISVWYFFMEQVPGVSLDKVIDTMTVEELDHVAAQLKLLLLRMHTVQSKTLGFISGGPYRNTFFPLNISPERSFTNVEEFIDHYRSLFTFIAGGNMDSVGHAYVDTLLSPFPRDCPMYFTHGDLLPKNIMVQGSTVTALIDWAEGGLYPEFWEYCRMHDRNFLTQAGRIYSRPYSLESVAPRTLTDWINCWTSSNIIYVDYQIIIFRARY</sequence>
<dbReference type="InParanoid" id="W4K085"/>
<feature type="domain" description="Aminoglycoside phosphotransferase" evidence="1">
    <location>
        <begin position="30"/>
        <end position="242"/>
    </location>
</feature>
<dbReference type="SUPFAM" id="SSF56112">
    <property type="entry name" value="Protein kinase-like (PK-like)"/>
    <property type="match status" value="1"/>
</dbReference>
<accession>W4K085</accession>
<dbReference type="Pfam" id="PF01636">
    <property type="entry name" value="APH"/>
    <property type="match status" value="1"/>
</dbReference>
<name>W4K085_HETIT</name>
<reference evidence="2 3" key="1">
    <citation type="journal article" date="2012" name="New Phytol.">
        <title>Insight into trade-off between wood decay and parasitism from the genome of a fungal forest pathogen.</title>
        <authorList>
            <person name="Olson A."/>
            <person name="Aerts A."/>
            <person name="Asiegbu F."/>
            <person name="Belbahri L."/>
            <person name="Bouzid O."/>
            <person name="Broberg A."/>
            <person name="Canback B."/>
            <person name="Coutinho P.M."/>
            <person name="Cullen D."/>
            <person name="Dalman K."/>
            <person name="Deflorio G."/>
            <person name="van Diepen L.T."/>
            <person name="Dunand C."/>
            <person name="Duplessis S."/>
            <person name="Durling M."/>
            <person name="Gonthier P."/>
            <person name="Grimwood J."/>
            <person name="Fossdal C.G."/>
            <person name="Hansson D."/>
            <person name="Henrissat B."/>
            <person name="Hietala A."/>
            <person name="Himmelstrand K."/>
            <person name="Hoffmeister D."/>
            <person name="Hogberg N."/>
            <person name="James T.Y."/>
            <person name="Karlsson M."/>
            <person name="Kohler A."/>
            <person name="Kues U."/>
            <person name="Lee Y.H."/>
            <person name="Lin Y.C."/>
            <person name="Lind M."/>
            <person name="Lindquist E."/>
            <person name="Lombard V."/>
            <person name="Lucas S."/>
            <person name="Lunden K."/>
            <person name="Morin E."/>
            <person name="Murat C."/>
            <person name="Park J."/>
            <person name="Raffaello T."/>
            <person name="Rouze P."/>
            <person name="Salamov A."/>
            <person name="Schmutz J."/>
            <person name="Solheim H."/>
            <person name="Stahlberg J."/>
            <person name="Velez H."/>
            <person name="de Vries R.P."/>
            <person name="Wiebenga A."/>
            <person name="Woodward S."/>
            <person name="Yakovlev I."/>
            <person name="Garbelotto M."/>
            <person name="Martin F."/>
            <person name="Grigoriev I.V."/>
            <person name="Stenlid J."/>
        </authorList>
    </citation>
    <scope>NUCLEOTIDE SEQUENCE [LARGE SCALE GENOMIC DNA]</scope>
    <source>
        <strain evidence="2 3">TC 32-1</strain>
    </source>
</reference>
<dbReference type="InterPro" id="IPR051678">
    <property type="entry name" value="AGP_Transferase"/>
</dbReference>
<dbReference type="InterPro" id="IPR002575">
    <property type="entry name" value="Aminoglycoside_PTrfase"/>
</dbReference>
<dbReference type="InterPro" id="IPR011009">
    <property type="entry name" value="Kinase-like_dom_sf"/>
</dbReference>
<evidence type="ECO:0000259" key="1">
    <source>
        <dbReference type="Pfam" id="PF01636"/>
    </source>
</evidence>
<dbReference type="EMBL" id="KI925461">
    <property type="protein sequence ID" value="ETW78516.1"/>
    <property type="molecule type" value="Genomic_DNA"/>
</dbReference>
<dbReference type="HOGENOM" id="CLU_021768_3_0_1"/>
<dbReference type="AlphaFoldDB" id="W4K085"/>
<gene>
    <name evidence="2" type="ORF">HETIRDRAFT_324282</name>
</gene>
<dbReference type="OrthoDB" id="5598852at2759"/>
<evidence type="ECO:0000313" key="2">
    <source>
        <dbReference type="EMBL" id="ETW78516.1"/>
    </source>
</evidence>
<dbReference type="Proteomes" id="UP000030671">
    <property type="component" value="Unassembled WGS sequence"/>
</dbReference>
<dbReference type="KEGG" id="hir:HETIRDRAFT_324282"/>
<dbReference type="Gene3D" id="3.30.200.150">
    <property type="match status" value="1"/>
</dbReference>
<proteinExistence type="predicted"/>
<protein>
    <recommendedName>
        <fullName evidence="1">Aminoglycoside phosphotransferase domain-containing protein</fullName>
    </recommendedName>
</protein>
<dbReference type="Gene3D" id="3.90.1200.10">
    <property type="match status" value="1"/>
</dbReference>